<keyword evidence="10" id="KW-1185">Reference proteome</keyword>
<dbReference type="PANTHER" id="PTHR30471">
    <property type="entry name" value="DNA REPAIR PROTEIN RADC"/>
    <property type="match status" value="1"/>
</dbReference>
<dbReference type="RefSeq" id="WP_013299713.1">
    <property type="nucleotide sequence ID" value="NC_014414.1"/>
</dbReference>
<organism evidence="9 10">
    <name type="scientific">Parvularcula bermudensis (strain ATCC BAA-594 / HTCC2503 / KCTC 12087)</name>
    <dbReference type="NCBI Taxonomy" id="314260"/>
    <lineage>
        <taxon>Bacteria</taxon>
        <taxon>Pseudomonadati</taxon>
        <taxon>Pseudomonadota</taxon>
        <taxon>Alphaproteobacteria</taxon>
        <taxon>Parvularculales</taxon>
        <taxon>Parvularculaceae</taxon>
        <taxon>Parvularcula</taxon>
    </lineage>
</organism>
<accession>E0TDI4</accession>
<evidence type="ECO:0000256" key="7">
    <source>
        <dbReference type="SAM" id="MobiDB-lite"/>
    </source>
</evidence>
<dbReference type="STRING" id="314260.PB2503_03317"/>
<evidence type="ECO:0000256" key="1">
    <source>
        <dbReference type="ARBA" id="ARBA00022670"/>
    </source>
</evidence>
<sequence length="245" mass="26503">MAPPDRSSPTSVAAPGPTGHRQRLKSRFRQAGVDGIHDYELLELILFAAIPRKDVKPLAKALLSRFGTVADVLSAPRTRLLEVKVDLGSGKTLAMTDASVDQFHLIKAAALRLSQQNLLERPVLSSWDKLLAYVRAQIAYETVEQFRVLYLNAKNVLIADEVHGSGTVNQTPVYPREVVKRALHLDASALILIHNHPSGDPTPSTADIKVTAQLVAAAATVGVTVHDHLVIGREGHASFKSLGLL</sequence>
<dbReference type="OrthoDB" id="9804482at2"/>
<dbReference type="EMBL" id="CP002156">
    <property type="protein sequence ID" value="ADM08739.1"/>
    <property type="molecule type" value="Genomic_DNA"/>
</dbReference>
<keyword evidence="2" id="KW-0479">Metal-binding</keyword>
<reference evidence="10" key="1">
    <citation type="submission" date="2010-08" db="EMBL/GenBank/DDBJ databases">
        <title>Genome sequence of Parvularcula bermudensis HTCC2503.</title>
        <authorList>
            <person name="Kang D.-M."/>
            <person name="Oh H.-M."/>
            <person name="Cho J.-C."/>
        </authorList>
    </citation>
    <scope>NUCLEOTIDE SEQUENCE [LARGE SCALE GENOMIC DNA]</scope>
    <source>
        <strain evidence="10">ATCC BAA-594 / HTCC2503 / KCTC 12087</strain>
    </source>
</reference>
<dbReference type="PROSITE" id="PS50249">
    <property type="entry name" value="MPN"/>
    <property type="match status" value="1"/>
</dbReference>
<keyword evidence="1" id="KW-0645">Protease</keyword>
<keyword evidence="5" id="KW-0482">Metalloprotease</keyword>
<gene>
    <name evidence="9" type="ordered locus">PB2503_03317</name>
</gene>
<dbReference type="GO" id="GO:0006508">
    <property type="term" value="P:proteolysis"/>
    <property type="evidence" value="ECO:0007669"/>
    <property type="project" value="UniProtKB-KW"/>
</dbReference>
<evidence type="ECO:0000256" key="3">
    <source>
        <dbReference type="ARBA" id="ARBA00022801"/>
    </source>
</evidence>
<evidence type="ECO:0000256" key="4">
    <source>
        <dbReference type="ARBA" id="ARBA00022833"/>
    </source>
</evidence>
<dbReference type="InterPro" id="IPR020891">
    <property type="entry name" value="UPF0758_CS"/>
</dbReference>
<keyword evidence="3" id="KW-0378">Hydrolase</keyword>
<reference evidence="9 10" key="2">
    <citation type="journal article" date="2011" name="J. Bacteriol.">
        <title>Complete genome sequence of strain HTCC2503T of Parvularcula bermudensis, the type species of the order "Parvularculales" in the class Alphaproteobacteria.</title>
        <authorList>
            <person name="Oh H.M."/>
            <person name="Kang I."/>
            <person name="Vergin K.L."/>
            <person name="Kang D."/>
            <person name="Rhee K.H."/>
            <person name="Giovannoni S.J."/>
            <person name="Cho J.C."/>
        </authorList>
    </citation>
    <scope>NUCLEOTIDE SEQUENCE [LARGE SCALE GENOMIC DNA]</scope>
    <source>
        <strain evidence="10">ATCC BAA-594 / HTCC2503 / KCTC 12087</strain>
    </source>
</reference>
<dbReference type="KEGG" id="pbr:PB2503_03317"/>
<evidence type="ECO:0000256" key="6">
    <source>
        <dbReference type="RuleBase" id="RU003797"/>
    </source>
</evidence>
<dbReference type="PANTHER" id="PTHR30471:SF3">
    <property type="entry name" value="UPF0758 PROTEIN YEES-RELATED"/>
    <property type="match status" value="1"/>
</dbReference>
<dbReference type="CDD" id="cd08071">
    <property type="entry name" value="MPN_DUF2466"/>
    <property type="match status" value="1"/>
</dbReference>
<evidence type="ECO:0000259" key="8">
    <source>
        <dbReference type="PROSITE" id="PS50249"/>
    </source>
</evidence>
<dbReference type="InterPro" id="IPR025657">
    <property type="entry name" value="RadC_JAB"/>
</dbReference>
<dbReference type="Gene3D" id="3.40.140.10">
    <property type="entry name" value="Cytidine Deaminase, domain 2"/>
    <property type="match status" value="1"/>
</dbReference>
<dbReference type="InterPro" id="IPR001405">
    <property type="entry name" value="UPF0758"/>
</dbReference>
<proteinExistence type="inferred from homology"/>
<dbReference type="NCBIfam" id="TIGR00608">
    <property type="entry name" value="radc"/>
    <property type="match status" value="1"/>
</dbReference>
<dbReference type="HOGENOM" id="CLU_073529_0_0_5"/>
<feature type="domain" description="MPN" evidence="8">
    <location>
        <begin position="123"/>
        <end position="245"/>
    </location>
</feature>
<evidence type="ECO:0000313" key="9">
    <source>
        <dbReference type="EMBL" id="ADM08739.1"/>
    </source>
</evidence>
<dbReference type="GO" id="GO:0046872">
    <property type="term" value="F:metal ion binding"/>
    <property type="evidence" value="ECO:0007669"/>
    <property type="project" value="UniProtKB-KW"/>
</dbReference>
<dbReference type="Proteomes" id="UP000001302">
    <property type="component" value="Chromosome"/>
</dbReference>
<dbReference type="AlphaFoldDB" id="E0TDI4"/>
<dbReference type="GO" id="GO:0008237">
    <property type="term" value="F:metallopeptidase activity"/>
    <property type="evidence" value="ECO:0007669"/>
    <property type="project" value="UniProtKB-KW"/>
</dbReference>
<dbReference type="NCBIfam" id="NF000642">
    <property type="entry name" value="PRK00024.1"/>
    <property type="match status" value="1"/>
</dbReference>
<dbReference type="Pfam" id="PF04002">
    <property type="entry name" value="RadC"/>
    <property type="match status" value="1"/>
</dbReference>
<evidence type="ECO:0000256" key="5">
    <source>
        <dbReference type="ARBA" id="ARBA00023049"/>
    </source>
</evidence>
<dbReference type="eggNOG" id="COG2003">
    <property type="taxonomic scope" value="Bacteria"/>
</dbReference>
<dbReference type="PROSITE" id="PS01302">
    <property type="entry name" value="UPF0758"/>
    <property type="match status" value="1"/>
</dbReference>
<keyword evidence="4" id="KW-0862">Zinc</keyword>
<evidence type="ECO:0000256" key="2">
    <source>
        <dbReference type="ARBA" id="ARBA00022723"/>
    </source>
</evidence>
<evidence type="ECO:0000313" key="10">
    <source>
        <dbReference type="Proteomes" id="UP000001302"/>
    </source>
</evidence>
<dbReference type="InterPro" id="IPR037518">
    <property type="entry name" value="MPN"/>
</dbReference>
<comment type="similarity">
    <text evidence="6">Belongs to the UPF0758 family.</text>
</comment>
<feature type="region of interest" description="Disordered" evidence="7">
    <location>
        <begin position="1"/>
        <end position="24"/>
    </location>
</feature>
<name>E0TDI4_PARBH</name>
<protein>
    <submittedName>
        <fullName evidence="9">DNA repair protein RadC</fullName>
    </submittedName>
</protein>
<dbReference type="SUPFAM" id="SSF102712">
    <property type="entry name" value="JAB1/MPN domain"/>
    <property type="match status" value="1"/>
</dbReference>